<evidence type="ECO:0000313" key="3">
    <source>
        <dbReference type="EMBL" id="TNU89037.1"/>
    </source>
</evidence>
<organism evidence="3 4">
    <name type="scientific">Eggerthella lenta</name>
    <name type="common">Eubacterium lentum</name>
    <dbReference type="NCBI Taxonomy" id="84112"/>
    <lineage>
        <taxon>Bacteria</taxon>
        <taxon>Bacillati</taxon>
        <taxon>Actinomycetota</taxon>
        <taxon>Coriobacteriia</taxon>
        <taxon>Eggerthellales</taxon>
        <taxon>Eggerthellaceae</taxon>
        <taxon>Eggerthella</taxon>
    </lineage>
</organism>
<dbReference type="Proteomes" id="UP000312594">
    <property type="component" value="Unassembled WGS sequence"/>
</dbReference>
<evidence type="ECO:0000256" key="1">
    <source>
        <dbReference type="SAM" id="MobiDB-lite"/>
    </source>
</evidence>
<dbReference type="AlphaFoldDB" id="A0A5C5BS86"/>
<reference evidence="3 4" key="1">
    <citation type="journal article" date="2005" name="Appl. Environ. Microbiol.">
        <title>Intestinal bacterial communities that produce active estrogen-like compounds enterodiol and enterolactone in humans.</title>
        <authorList>
            <person name="Clavel T."/>
            <person name="Henderson G."/>
            <person name="Alpert C.A."/>
            <person name="Philippe C."/>
            <person name="Rigottier-Gois L."/>
            <person name="Dore J."/>
            <person name="Blaut M."/>
        </authorList>
    </citation>
    <scope>NUCLEOTIDE SEQUENCE [LARGE SCALE GENOMIC DNA]</scope>
    <source>
        <strain evidence="3 4">SECO-MT75m2</strain>
    </source>
</reference>
<comment type="caution">
    <text evidence="3">The sequence shown here is derived from an EMBL/GenBank/DDBJ whole genome shotgun (WGS) entry which is preliminary data.</text>
</comment>
<evidence type="ECO:0000313" key="4">
    <source>
        <dbReference type="Proteomes" id="UP000312594"/>
    </source>
</evidence>
<proteinExistence type="predicted"/>
<accession>A0A5C5BS86</accession>
<dbReference type="Gene3D" id="1.20.1270.70">
    <property type="entry name" value="Designed single chain three-helix bundle"/>
    <property type="match status" value="1"/>
</dbReference>
<gene>
    <name evidence="3" type="ORF">FIC87_12620</name>
</gene>
<feature type="region of interest" description="Disordered" evidence="1">
    <location>
        <begin position="36"/>
        <end position="78"/>
    </location>
</feature>
<protein>
    <recommendedName>
        <fullName evidence="5">Lipoprotein</fullName>
    </recommendedName>
</protein>
<dbReference type="PROSITE" id="PS51257">
    <property type="entry name" value="PROKAR_LIPOPROTEIN"/>
    <property type="match status" value="1"/>
</dbReference>
<feature type="signal peptide" evidence="2">
    <location>
        <begin position="1"/>
        <end position="31"/>
    </location>
</feature>
<feature type="chain" id="PRO_5039319451" description="Lipoprotein" evidence="2">
    <location>
        <begin position="32"/>
        <end position="237"/>
    </location>
</feature>
<evidence type="ECO:0008006" key="5">
    <source>
        <dbReference type="Google" id="ProtNLM"/>
    </source>
</evidence>
<evidence type="ECO:0000256" key="2">
    <source>
        <dbReference type="SAM" id="SignalP"/>
    </source>
</evidence>
<keyword evidence="2" id="KW-0732">Signal</keyword>
<feature type="compositionally biased region" description="Acidic residues" evidence="1">
    <location>
        <begin position="64"/>
        <end position="76"/>
    </location>
</feature>
<dbReference type="Pfam" id="PF07554">
    <property type="entry name" value="FIVAR"/>
    <property type="match status" value="1"/>
</dbReference>
<sequence length="237" mass="26015">MPRRGLGRLMMKRISVLAACALVAFSLCGCASQADAPKQGASEKQEAPATSPKNSNTDKRDLQSEIDDQGQYEEADYPPATWKRYKEALGNARAVLADDDASQDEVDDAERELNSSEYSIKNATGRDHPQKFDYDRYKAGNYHARDGEWVAAACMVSRTFQSDGERLLVATIANDDATLSDHDVLLQSTEEASFDGIEEGDVLAILGSTEEMKQVTIGKSYQEWLPTINVVQVDVAP</sequence>
<dbReference type="EMBL" id="VEVP01000036">
    <property type="protein sequence ID" value="TNU89037.1"/>
    <property type="molecule type" value="Genomic_DNA"/>
</dbReference>
<name>A0A5C5BS86_EGGLN</name>